<feature type="domain" description="EAL" evidence="3">
    <location>
        <begin position="464"/>
        <end position="717"/>
    </location>
</feature>
<dbReference type="PROSITE" id="PS50887">
    <property type="entry name" value="GGDEF"/>
    <property type="match status" value="1"/>
</dbReference>
<feature type="domain" description="PAS" evidence="1">
    <location>
        <begin position="165"/>
        <end position="211"/>
    </location>
</feature>
<dbReference type="Gene3D" id="3.20.20.450">
    <property type="entry name" value="EAL domain"/>
    <property type="match status" value="1"/>
</dbReference>
<dbReference type="RefSeq" id="WP_131144734.1">
    <property type="nucleotide sequence ID" value="NZ_BMWV01000002.1"/>
</dbReference>
<dbReference type="InterPro" id="IPR043128">
    <property type="entry name" value="Rev_trsase/Diguanyl_cyclase"/>
</dbReference>
<feature type="domain" description="GGDEF" evidence="4">
    <location>
        <begin position="322"/>
        <end position="455"/>
    </location>
</feature>
<organism evidence="5 8">
    <name type="scientific">Pseudoduganella albidiflava</name>
    <dbReference type="NCBI Taxonomy" id="321983"/>
    <lineage>
        <taxon>Bacteria</taxon>
        <taxon>Pseudomonadati</taxon>
        <taxon>Pseudomonadota</taxon>
        <taxon>Betaproteobacteria</taxon>
        <taxon>Burkholderiales</taxon>
        <taxon>Oxalobacteraceae</taxon>
        <taxon>Telluria group</taxon>
        <taxon>Pseudoduganella</taxon>
    </lineage>
</organism>
<proteinExistence type="predicted"/>
<dbReference type="Gene3D" id="3.30.70.270">
    <property type="match status" value="1"/>
</dbReference>
<dbReference type="FunFam" id="3.20.20.450:FF:000001">
    <property type="entry name" value="Cyclic di-GMP phosphodiesterase yahA"/>
    <property type="match status" value="1"/>
</dbReference>
<dbReference type="Pfam" id="PF00563">
    <property type="entry name" value="EAL"/>
    <property type="match status" value="1"/>
</dbReference>
<dbReference type="Proteomes" id="UP000628442">
    <property type="component" value="Unassembled WGS sequence"/>
</dbReference>
<dbReference type="PANTHER" id="PTHR44757:SF2">
    <property type="entry name" value="BIOFILM ARCHITECTURE MAINTENANCE PROTEIN MBAA"/>
    <property type="match status" value="1"/>
</dbReference>
<dbReference type="PANTHER" id="PTHR44757">
    <property type="entry name" value="DIGUANYLATE CYCLASE DGCP"/>
    <property type="match status" value="1"/>
</dbReference>
<dbReference type="SUPFAM" id="SSF55073">
    <property type="entry name" value="Nucleotide cyclase"/>
    <property type="match status" value="1"/>
</dbReference>
<dbReference type="PROSITE" id="PS50883">
    <property type="entry name" value="EAL"/>
    <property type="match status" value="1"/>
</dbReference>
<dbReference type="CDD" id="cd01949">
    <property type="entry name" value="GGDEF"/>
    <property type="match status" value="1"/>
</dbReference>
<evidence type="ECO:0000313" key="5">
    <source>
        <dbReference type="EMBL" id="GGY32067.1"/>
    </source>
</evidence>
<dbReference type="PROSITE" id="PS50112">
    <property type="entry name" value="PAS"/>
    <property type="match status" value="2"/>
</dbReference>
<dbReference type="Pfam" id="PF00990">
    <property type="entry name" value="GGDEF"/>
    <property type="match status" value="1"/>
</dbReference>
<dbReference type="Gene3D" id="3.30.450.20">
    <property type="entry name" value="PAS domain"/>
    <property type="match status" value="2"/>
</dbReference>
<dbReference type="OrthoDB" id="9813903at2"/>
<dbReference type="SMART" id="SM00267">
    <property type="entry name" value="GGDEF"/>
    <property type="match status" value="1"/>
</dbReference>
<dbReference type="InterPro" id="IPR035965">
    <property type="entry name" value="PAS-like_dom_sf"/>
</dbReference>
<dbReference type="SMART" id="SM00052">
    <property type="entry name" value="EAL"/>
    <property type="match status" value="1"/>
</dbReference>
<dbReference type="SUPFAM" id="SSF141868">
    <property type="entry name" value="EAL domain-like"/>
    <property type="match status" value="1"/>
</dbReference>
<dbReference type="SUPFAM" id="SSF55785">
    <property type="entry name" value="PYP-like sensor domain (PAS domain)"/>
    <property type="match status" value="2"/>
</dbReference>
<evidence type="ECO:0000313" key="7">
    <source>
        <dbReference type="Proteomes" id="UP000292307"/>
    </source>
</evidence>
<dbReference type="InterPro" id="IPR001610">
    <property type="entry name" value="PAC"/>
</dbReference>
<dbReference type="SMART" id="SM00086">
    <property type="entry name" value="PAC"/>
    <property type="match status" value="2"/>
</dbReference>
<evidence type="ECO:0000313" key="8">
    <source>
        <dbReference type="Proteomes" id="UP000628442"/>
    </source>
</evidence>
<feature type="domain" description="PAS" evidence="1">
    <location>
        <begin position="64"/>
        <end position="117"/>
    </location>
</feature>
<evidence type="ECO:0000259" key="4">
    <source>
        <dbReference type="PROSITE" id="PS50887"/>
    </source>
</evidence>
<dbReference type="InterPro" id="IPR000160">
    <property type="entry name" value="GGDEF_dom"/>
</dbReference>
<feature type="domain" description="PAC" evidence="2">
    <location>
        <begin position="238"/>
        <end position="290"/>
    </location>
</feature>
<dbReference type="InterPro" id="IPR029787">
    <property type="entry name" value="Nucleotide_cyclase"/>
</dbReference>
<keyword evidence="7" id="KW-1185">Reference proteome</keyword>
<dbReference type="NCBIfam" id="TIGR00254">
    <property type="entry name" value="GGDEF"/>
    <property type="match status" value="1"/>
</dbReference>
<dbReference type="Pfam" id="PF13426">
    <property type="entry name" value="PAS_9"/>
    <property type="match status" value="2"/>
</dbReference>
<gene>
    <name evidence="6" type="ORF">EYF70_06800</name>
    <name evidence="5" type="ORF">GCM10007387_12770</name>
</gene>
<evidence type="ECO:0000259" key="3">
    <source>
        <dbReference type="PROSITE" id="PS50883"/>
    </source>
</evidence>
<dbReference type="InterPro" id="IPR000014">
    <property type="entry name" value="PAS"/>
</dbReference>
<dbReference type="NCBIfam" id="TIGR00229">
    <property type="entry name" value="sensory_box"/>
    <property type="match status" value="2"/>
</dbReference>
<dbReference type="Proteomes" id="UP000292307">
    <property type="component" value="Chromosome"/>
</dbReference>
<dbReference type="InterPro" id="IPR000700">
    <property type="entry name" value="PAS-assoc_C"/>
</dbReference>
<protein>
    <submittedName>
        <fullName evidence="6">Phosphodiesterase</fullName>
    </submittedName>
</protein>
<sequence length="726" mass="78021">MDDTVIARCLALCRTARSLRGAALASTLGELEGELGELAGAAAGQPAPGEVAEAAEPAEAALELDLAGYITAWNAGAAGMFGYTAGEALGRHVLCLYTDDDEEGSITELVGETGRASAEVLRRRKSGETIRVRLAITLVKDGMGDPAGMHVALARIEDRLSAADKASLHARIIEDTDQGVLVTDADERIVSVNGAFTRITGYTMAEAIGNTPDLLRSGVHDKGFAAQVRAVLRGAAPWRGEIVGRRKNGELFPQAVAIGAVRNEAGTISHSYSLFTDISVRKDAEARVQRMVSHDALTGLPNQGLLMQLLGQAMTEARRNHEPGALLVVEVTRLGGIADTLGHDVGNALLVEAARLLRSRLREGDILARLGGGKFAIALPRIDRREHAALVARKLVDALAAPVAVGKHALQVGTQVGIAVWPEDAQEPGALLRGADVAAARAGTGMEPALLFFSEEMNQRVKEHLRIESELREALANGELLLYYQPKVSLRTGRIVGAEALLRWRHPVRGLISPGVFIPVAEETGLIMELGNWVIEEACRQIRRWREAGLAMPPVAINLSARQFDRGLPQRMADALERHGVHPGQVMLEITESLLVRGADSVIAIMNELVAMGLALALDDFGTGYSSLAYLKKFPISTLKIDRAFVTGLPHEEDDCAIARAIVTMAQQMRQEIVAEGVETREQMAFLRELGCDQLQGYLFSQPIPAADFERMMGDGHRLALAPPDR</sequence>
<dbReference type="InterPro" id="IPR035919">
    <property type="entry name" value="EAL_sf"/>
</dbReference>
<reference evidence="6 7" key="2">
    <citation type="submission" date="2019-02" db="EMBL/GenBank/DDBJ databases">
        <title>Draft Genome Sequences of Six Type Strains of the Genus Massilia.</title>
        <authorList>
            <person name="Miess H."/>
            <person name="Frediansyhah A."/>
            <person name="Gross H."/>
        </authorList>
    </citation>
    <scope>NUCLEOTIDE SEQUENCE [LARGE SCALE GENOMIC DNA]</scope>
    <source>
        <strain evidence="6 7">DSM 17472</strain>
    </source>
</reference>
<dbReference type="InterPro" id="IPR052155">
    <property type="entry name" value="Biofilm_reg_signaling"/>
</dbReference>
<dbReference type="CDD" id="cd00130">
    <property type="entry name" value="PAS"/>
    <property type="match status" value="2"/>
</dbReference>
<dbReference type="InterPro" id="IPR001633">
    <property type="entry name" value="EAL_dom"/>
</dbReference>
<dbReference type="SMART" id="SM00091">
    <property type="entry name" value="PAS"/>
    <property type="match status" value="2"/>
</dbReference>
<dbReference type="EMBL" id="BMWV01000002">
    <property type="protein sequence ID" value="GGY32067.1"/>
    <property type="molecule type" value="Genomic_DNA"/>
</dbReference>
<evidence type="ECO:0000259" key="2">
    <source>
        <dbReference type="PROSITE" id="PS50113"/>
    </source>
</evidence>
<reference evidence="5" key="3">
    <citation type="submission" date="2022-12" db="EMBL/GenBank/DDBJ databases">
        <authorList>
            <person name="Sun Q."/>
            <person name="Kim S."/>
        </authorList>
    </citation>
    <scope>NUCLEOTIDE SEQUENCE</scope>
    <source>
        <strain evidence="5">KCTC 12343</strain>
    </source>
</reference>
<dbReference type="AlphaFoldDB" id="A0A411WVG4"/>
<evidence type="ECO:0000313" key="6">
    <source>
        <dbReference type="EMBL" id="QBI00602.1"/>
    </source>
</evidence>
<dbReference type="EMBL" id="CP036401">
    <property type="protein sequence ID" value="QBI00602.1"/>
    <property type="molecule type" value="Genomic_DNA"/>
</dbReference>
<dbReference type="PROSITE" id="PS50113">
    <property type="entry name" value="PAC"/>
    <property type="match status" value="1"/>
</dbReference>
<evidence type="ECO:0000259" key="1">
    <source>
        <dbReference type="PROSITE" id="PS50112"/>
    </source>
</evidence>
<dbReference type="CDD" id="cd01948">
    <property type="entry name" value="EAL"/>
    <property type="match status" value="1"/>
</dbReference>
<accession>A0A411WVG4</accession>
<reference evidence="5" key="1">
    <citation type="journal article" date="2014" name="Int. J. Syst. Evol. Microbiol.">
        <title>Complete genome sequence of Corynebacterium casei LMG S-19264T (=DSM 44701T), isolated from a smear-ripened cheese.</title>
        <authorList>
            <consortium name="US DOE Joint Genome Institute (JGI-PGF)"/>
            <person name="Walter F."/>
            <person name="Albersmeier A."/>
            <person name="Kalinowski J."/>
            <person name="Ruckert C."/>
        </authorList>
    </citation>
    <scope>NUCLEOTIDE SEQUENCE</scope>
    <source>
        <strain evidence="5">KCTC 12343</strain>
    </source>
</reference>
<name>A0A411WVG4_9BURK</name>